<sequence length="59" mass="6186">MVQGSERGTRTAAELEALLQGTTPRNLRRAKLPIRELLAACCSPALNVDHGSGKPGGCL</sequence>
<proteinExistence type="predicted"/>
<evidence type="ECO:0008006" key="3">
    <source>
        <dbReference type="Google" id="ProtNLM"/>
    </source>
</evidence>
<reference evidence="1" key="1">
    <citation type="submission" date="2017-08" db="EMBL/GenBank/DDBJ databases">
        <authorList>
            <person name="Polle J.E."/>
            <person name="Barry K."/>
            <person name="Cushman J."/>
            <person name="Schmutz J."/>
            <person name="Tran D."/>
            <person name="Hathwaick L.T."/>
            <person name="Yim W.C."/>
            <person name="Jenkins J."/>
            <person name="Mckie-Krisberg Z.M."/>
            <person name="Prochnik S."/>
            <person name="Lindquist E."/>
            <person name="Dockter R.B."/>
            <person name="Adam C."/>
            <person name="Molina H."/>
            <person name="Bunkerborg J."/>
            <person name="Jin E."/>
            <person name="Buchheim M."/>
            <person name="Magnuson J."/>
        </authorList>
    </citation>
    <scope>NUCLEOTIDE SEQUENCE</scope>
    <source>
        <strain evidence="1">CCAP 19/18</strain>
    </source>
</reference>
<gene>
    <name evidence="1" type="ORF">DUNSADRAFT_18506</name>
</gene>
<evidence type="ECO:0000313" key="1">
    <source>
        <dbReference type="EMBL" id="KAF5839844.1"/>
    </source>
</evidence>
<evidence type="ECO:0000313" key="2">
    <source>
        <dbReference type="Proteomes" id="UP000815325"/>
    </source>
</evidence>
<dbReference type="Proteomes" id="UP000815325">
    <property type="component" value="Unassembled WGS sequence"/>
</dbReference>
<organism evidence="1 2">
    <name type="scientific">Dunaliella salina</name>
    <name type="common">Green alga</name>
    <name type="synonym">Protococcus salinus</name>
    <dbReference type="NCBI Taxonomy" id="3046"/>
    <lineage>
        <taxon>Eukaryota</taxon>
        <taxon>Viridiplantae</taxon>
        <taxon>Chlorophyta</taxon>
        <taxon>core chlorophytes</taxon>
        <taxon>Chlorophyceae</taxon>
        <taxon>CS clade</taxon>
        <taxon>Chlamydomonadales</taxon>
        <taxon>Dunaliellaceae</taxon>
        <taxon>Dunaliella</taxon>
    </lineage>
</organism>
<comment type="caution">
    <text evidence="1">The sequence shown here is derived from an EMBL/GenBank/DDBJ whole genome shotgun (WGS) entry which is preliminary data.</text>
</comment>
<dbReference type="EMBL" id="MU069531">
    <property type="protein sequence ID" value="KAF5839844.1"/>
    <property type="molecule type" value="Genomic_DNA"/>
</dbReference>
<protein>
    <recommendedName>
        <fullName evidence="3">Encoded protein</fullName>
    </recommendedName>
</protein>
<accession>A0ABQ7GZ14</accession>
<keyword evidence="2" id="KW-1185">Reference proteome</keyword>
<name>A0ABQ7GZ14_DUNSA</name>